<protein>
    <submittedName>
        <fullName evidence="1">DUF2867 domain-containing protein</fullName>
    </submittedName>
</protein>
<name>A0ABV9R303_9MICO</name>
<keyword evidence="2" id="KW-1185">Reference proteome</keyword>
<dbReference type="EMBL" id="JBHSJC010000001">
    <property type="protein sequence ID" value="MFC4827812.1"/>
    <property type="molecule type" value="Genomic_DNA"/>
</dbReference>
<comment type="caution">
    <text evidence="1">The sequence shown here is derived from an EMBL/GenBank/DDBJ whole genome shotgun (WGS) entry which is preliminary data.</text>
</comment>
<organism evidence="1 2">
    <name type="scientific">Agromyces aurantiacus</name>
    <dbReference type="NCBI Taxonomy" id="165814"/>
    <lineage>
        <taxon>Bacteria</taxon>
        <taxon>Bacillati</taxon>
        <taxon>Actinomycetota</taxon>
        <taxon>Actinomycetes</taxon>
        <taxon>Micrococcales</taxon>
        <taxon>Microbacteriaceae</taxon>
        <taxon>Agromyces</taxon>
    </lineage>
</organism>
<dbReference type="InterPro" id="IPR021295">
    <property type="entry name" value="DUF2867"/>
</dbReference>
<evidence type="ECO:0000313" key="2">
    <source>
        <dbReference type="Proteomes" id="UP001595960"/>
    </source>
</evidence>
<reference evidence="2" key="1">
    <citation type="journal article" date="2019" name="Int. J. Syst. Evol. Microbiol.">
        <title>The Global Catalogue of Microorganisms (GCM) 10K type strain sequencing project: providing services to taxonomists for standard genome sequencing and annotation.</title>
        <authorList>
            <consortium name="The Broad Institute Genomics Platform"/>
            <consortium name="The Broad Institute Genome Sequencing Center for Infectious Disease"/>
            <person name="Wu L."/>
            <person name="Ma J."/>
        </authorList>
    </citation>
    <scope>NUCLEOTIDE SEQUENCE [LARGE SCALE GENOMIC DNA]</scope>
    <source>
        <strain evidence="2">CGMCC 1.12192</strain>
    </source>
</reference>
<evidence type="ECO:0000313" key="1">
    <source>
        <dbReference type="EMBL" id="MFC4827812.1"/>
    </source>
</evidence>
<dbReference type="RefSeq" id="WP_204395909.1">
    <property type="nucleotide sequence ID" value="NZ_JAFBBW010000001.1"/>
</dbReference>
<dbReference type="Proteomes" id="UP001595960">
    <property type="component" value="Unassembled WGS sequence"/>
</dbReference>
<sequence length="154" mass="17061">MHPPAFWSMALEEIRDPDYADVAVGVLPAHATADPAAWARSLFSMRSLPRWLAIAIVLRQAIGPLVGIAAHPADRFRVRCVRGEEALLAVDDRHLDLRVAVGVDEAHGIVRVVTAVRMKGWRGRLFMIPVRMVHPHLVNAMIARSRRRLSGVTA</sequence>
<accession>A0ABV9R303</accession>
<dbReference type="Pfam" id="PF11066">
    <property type="entry name" value="DUF2867"/>
    <property type="match status" value="1"/>
</dbReference>
<proteinExistence type="predicted"/>
<gene>
    <name evidence="1" type="ORF">ACFPER_03360</name>
</gene>